<protein>
    <submittedName>
        <fullName evidence="2">Uncharacterized protein</fullName>
    </submittedName>
</protein>
<gene>
    <name evidence="2" type="ORF">FISHEDRAFT_74435</name>
</gene>
<organism evidence="2 3">
    <name type="scientific">Fistulina hepatica ATCC 64428</name>
    <dbReference type="NCBI Taxonomy" id="1128425"/>
    <lineage>
        <taxon>Eukaryota</taxon>
        <taxon>Fungi</taxon>
        <taxon>Dikarya</taxon>
        <taxon>Basidiomycota</taxon>
        <taxon>Agaricomycotina</taxon>
        <taxon>Agaricomycetes</taxon>
        <taxon>Agaricomycetidae</taxon>
        <taxon>Agaricales</taxon>
        <taxon>Fistulinaceae</taxon>
        <taxon>Fistulina</taxon>
    </lineage>
</organism>
<evidence type="ECO:0000313" key="2">
    <source>
        <dbReference type="EMBL" id="KIY47631.1"/>
    </source>
</evidence>
<accession>A0A0D7ACG4</accession>
<evidence type="ECO:0000256" key="1">
    <source>
        <dbReference type="SAM" id="MobiDB-lite"/>
    </source>
</evidence>
<feature type="region of interest" description="Disordered" evidence="1">
    <location>
        <begin position="1"/>
        <end position="20"/>
    </location>
</feature>
<name>A0A0D7ACG4_9AGAR</name>
<sequence length="285" mass="33092">MTLPLVLNSPKPVETHPSRSRSALDLGIDQFNWARYRRRDEYTPIWSRAVSDKPDTNSWSRLEPIPVWQLADLVQALYYRQTPAYFDILKCLVAWIQAMGEHKGSDHRGALICLRSPDSEFVTSLFIHAELFWTHNCFEIELAFMASVLLPRAMKPELIPAPAILLEITQNEVFVVESDLVDDGQSEASTDSEIEEMSAECERCQKYFHGNYCEVRRRASVMIFHFSRKNWHRKDFRQMCLEEAHRLVMHDILACQENIISCEACEEALIIKASEQKKKQKNSKK</sequence>
<dbReference type="AlphaFoldDB" id="A0A0D7ACG4"/>
<keyword evidence="3" id="KW-1185">Reference proteome</keyword>
<proteinExistence type="predicted"/>
<dbReference type="EMBL" id="KN881930">
    <property type="protein sequence ID" value="KIY47631.1"/>
    <property type="molecule type" value="Genomic_DNA"/>
</dbReference>
<evidence type="ECO:0000313" key="3">
    <source>
        <dbReference type="Proteomes" id="UP000054144"/>
    </source>
</evidence>
<dbReference type="Proteomes" id="UP000054144">
    <property type="component" value="Unassembled WGS sequence"/>
</dbReference>
<reference evidence="2 3" key="1">
    <citation type="journal article" date="2015" name="Fungal Genet. Biol.">
        <title>Evolution of novel wood decay mechanisms in Agaricales revealed by the genome sequences of Fistulina hepatica and Cylindrobasidium torrendii.</title>
        <authorList>
            <person name="Floudas D."/>
            <person name="Held B.W."/>
            <person name="Riley R."/>
            <person name="Nagy L.G."/>
            <person name="Koehler G."/>
            <person name="Ransdell A.S."/>
            <person name="Younus H."/>
            <person name="Chow J."/>
            <person name="Chiniquy J."/>
            <person name="Lipzen A."/>
            <person name="Tritt A."/>
            <person name="Sun H."/>
            <person name="Haridas S."/>
            <person name="LaButti K."/>
            <person name="Ohm R.A."/>
            <person name="Kues U."/>
            <person name="Blanchette R.A."/>
            <person name="Grigoriev I.V."/>
            <person name="Minto R.E."/>
            <person name="Hibbett D.S."/>
        </authorList>
    </citation>
    <scope>NUCLEOTIDE SEQUENCE [LARGE SCALE GENOMIC DNA]</scope>
    <source>
        <strain evidence="2 3">ATCC 64428</strain>
    </source>
</reference>